<reference evidence="1 2" key="1">
    <citation type="submission" date="2016-11" db="EMBL/GenBank/DDBJ databases">
        <title>Draft Genome Sequences of Nine Cyanobacterial Strains from Diverse Habitats.</title>
        <authorList>
            <person name="Zhu T."/>
            <person name="Hou S."/>
            <person name="Lu X."/>
            <person name="Hess W.R."/>
        </authorList>
    </citation>
    <scope>NUCLEOTIDE SEQUENCE [LARGE SCALE GENOMIC DNA]</scope>
    <source>
        <strain evidence="1 2">NIES-30</strain>
    </source>
</reference>
<gene>
    <name evidence="1" type="ORF">NIES30_06285</name>
</gene>
<dbReference type="AlphaFoldDB" id="A0A1U7J7Z2"/>
<keyword evidence="2" id="KW-1185">Reference proteome</keyword>
<sequence length="272" mass="31517">MKNLVEYLDQENLNPKDIYIIFPHEWHKACDFIAHQICKKLKVRCFSIKYRALNRSHVKQISGFLKQGCVLVIGYEGSMIDENYYKLGIANAFDRQVILVDLNASNVPIYIPEYINYQFHIKRKDESSEYYMRLEHAIAQVLSGDIKAMLYEKVMQKCELIEGKTGKTIKKVDEETFFSRLQDQLTEEHTSFDEDILYSLYLDDDDEALAKLLDLISQDRIEVLDALNPDLKKLNETGKNKQNTYISGDYNVYQYGPGDNVAGDSIQGDKHS</sequence>
<dbReference type="STRING" id="549789.NIES30_06285"/>
<comment type="caution">
    <text evidence="1">The sequence shown here is derived from an EMBL/GenBank/DDBJ whole genome shotgun (WGS) entry which is preliminary data.</text>
</comment>
<protein>
    <submittedName>
        <fullName evidence="1">Uncharacterized protein</fullName>
    </submittedName>
</protein>
<evidence type="ECO:0000313" key="1">
    <source>
        <dbReference type="EMBL" id="OKH49453.1"/>
    </source>
</evidence>
<dbReference type="EMBL" id="MRCG01000003">
    <property type="protein sequence ID" value="OKH49453.1"/>
    <property type="molecule type" value="Genomic_DNA"/>
</dbReference>
<dbReference type="RefSeq" id="WP_073607560.1">
    <property type="nucleotide sequence ID" value="NZ_MRCG01000003.1"/>
</dbReference>
<name>A0A1U7J7Z2_9CYAN</name>
<proteinExistence type="predicted"/>
<accession>A0A1U7J7Z2</accession>
<organism evidence="1 2">
    <name type="scientific">Phormidium tenue NIES-30</name>
    <dbReference type="NCBI Taxonomy" id="549789"/>
    <lineage>
        <taxon>Bacteria</taxon>
        <taxon>Bacillati</taxon>
        <taxon>Cyanobacteriota</taxon>
        <taxon>Cyanophyceae</taxon>
        <taxon>Oscillatoriophycideae</taxon>
        <taxon>Oscillatoriales</taxon>
        <taxon>Oscillatoriaceae</taxon>
        <taxon>Phormidium</taxon>
    </lineage>
</organism>
<evidence type="ECO:0000313" key="2">
    <source>
        <dbReference type="Proteomes" id="UP000185557"/>
    </source>
</evidence>
<dbReference type="Proteomes" id="UP000185557">
    <property type="component" value="Unassembled WGS sequence"/>
</dbReference>